<dbReference type="AlphaFoldDB" id="A0A348WI84"/>
<proteinExistence type="predicted"/>
<protein>
    <submittedName>
        <fullName evidence="2">NYN domain-containing protein</fullName>
    </submittedName>
</protein>
<evidence type="ECO:0000313" key="2">
    <source>
        <dbReference type="EMBL" id="HAR54246.1"/>
    </source>
</evidence>
<name>A0A348WI84_9RHOB</name>
<dbReference type="GO" id="GO:0004540">
    <property type="term" value="F:RNA nuclease activity"/>
    <property type="evidence" value="ECO:0007669"/>
    <property type="project" value="InterPro"/>
</dbReference>
<accession>A0A348WI84</accession>
<feature type="domain" description="NYN" evidence="1">
    <location>
        <begin position="3"/>
        <end position="127"/>
    </location>
</feature>
<comment type="caution">
    <text evidence="2">The sequence shown here is derived from an EMBL/GenBank/DDBJ whole genome shotgun (WGS) entry which is preliminary data.</text>
</comment>
<organism evidence="2 3">
    <name type="scientific">Roseovarius nubinhibens</name>
    <dbReference type="NCBI Taxonomy" id="314263"/>
    <lineage>
        <taxon>Bacteria</taxon>
        <taxon>Pseudomonadati</taxon>
        <taxon>Pseudomonadota</taxon>
        <taxon>Alphaproteobacteria</taxon>
        <taxon>Rhodobacterales</taxon>
        <taxon>Roseobacteraceae</taxon>
        <taxon>Roseovarius</taxon>
    </lineage>
</organism>
<evidence type="ECO:0000259" key="1">
    <source>
        <dbReference type="Pfam" id="PF01936"/>
    </source>
</evidence>
<dbReference type="CDD" id="cd11297">
    <property type="entry name" value="PIN_LabA-like_N_1"/>
    <property type="match status" value="1"/>
</dbReference>
<dbReference type="Proteomes" id="UP000264719">
    <property type="component" value="Unassembled WGS sequence"/>
</dbReference>
<dbReference type="PANTHER" id="PTHR35811:SF1">
    <property type="entry name" value="HTH OST-TYPE DOMAIN-CONTAINING PROTEIN"/>
    <property type="match status" value="1"/>
</dbReference>
<dbReference type="Pfam" id="PF01936">
    <property type="entry name" value="NYN"/>
    <property type="match status" value="1"/>
</dbReference>
<dbReference type="PANTHER" id="PTHR35811">
    <property type="entry name" value="SLR1870 PROTEIN"/>
    <property type="match status" value="1"/>
</dbReference>
<dbReference type="Gene3D" id="3.40.50.1010">
    <property type="entry name" value="5'-nuclease"/>
    <property type="match status" value="1"/>
</dbReference>
<evidence type="ECO:0000313" key="3">
    <source>
        <dbReference type="Proteomes" id="UP000264719"/>
    </source>
</evidence>
<gene>
    <name evidence="2" type="ORF">DCS45_20585</name>
</gene>
<dbReference type="RefSeq" id="WP_339855584.1">
    <property type="nucleotide sequence ID" value="NZ_CAXAXR010000022.1"/>
</dbReference>
<sequence>MTKVVVLVDGDNISAAHAALIRTKAARLGDITTCRVYTDAQGNSGWHEAHGFRVMHAGTGKNAADLLLSIDAMELALRDGKRQFVIVTSDGDFSHLAQRLLDHDCHVLGLGESKAPQCFRAACSGFEVIGLEQGGTFVQPRASVVAFTSFPPAKVPAPASAPRHPTKTDWKVRELILELQPNGQGLQIGMLGGRMRERHGISTGSLPAKNWRNYLAQRPELYNLDAPGPKAKVRQIAAGFELGKQMASN</sequence>
<reference evidence="2 3" key="1">
    <citation type="journal article" date="2018" name="Nat. Biotechnol.">
        <title>A standardized bacterial taxonomy based on genome phylogeny substantially revises the tree of life.</title>
        <authorList>
            <person name="Parks D.H."/>
            <person name="Chuvochina M."/>
            <person name="Waite D.W."/>
            <person name="Rinke C."/>
            <person name="Skarshewski A."/>
            <person name="Chaumeil P.A."/>
            <person name="Hugenholtz P."/>
        </authorList>
    </citation>
    <scope>NUCLEOTIDE SEQUENCE [LARGE SCALE GENOMIC DNA]</scope>
    <source>
        <strain evidence="2">UBA9169</strain>
    </source>
</reference>
<dbReference type="InterPro" id="IPR021139">
    <property type="entry name" value="NYN"/>
</dbReference>
<dbReference type="EMBL" id="DMVW01000195">
    <property type="protein sequence ID" value="HAR54246.1"/>
    <property type="molecule type" value="Genomic_DNA"/>
</dbReference>